<keyword evidence="5 7" id="KW-0479">Metal-binding</keyword>
<dbReference type="AlphaFoldDB" id="A0A6I6DFW7"/>
<dbReference type="SUPFAM" id="SSF55620">
    <property type="entry name" value="Tetrahydrobiopterin biosynthesis enzymes-like"/>
    <property type="match status" value="1"/>
</dbReference>
<dbReference type="KEGG" id="salq:SYNTR_0680"/>
<evidence type="ECO:0000256" key="4">
    <source>
        <dbReference type="ARBA" id="ARBA00048807"/>
    </source>
</evidence>
<evidence type="ECO:0000256" key="2">
    <source>
        <dbReference type="ARBA" id="ARBA00008900"/>
    </source>
</evidence>
<dbReference type="GO" id="GO:0046872">
    <property type="term" value="F:metal ion binding"/>
    <property type="evidence" value="ECO:0007669"/>
    <property type="project" value="UniProtKB-KW"/>
</dbReference>
<evidence type="ECO:0000256" key="5">
    <source>
        <dbReference type="PIRNR" id="PIRNR006113"/>
    </source>
</evidence>
<dbReference type="GO" id="GO:0070497">
    <property type="term" value="F:6-carboxytetrahydropterin synthase activity"/>
    <property type="evidence" value="ECO:0007669"/>
    <property type="project" value="UniProtKB-EC"/>
</dbReference>
<feature type="binding site" evidence="7">
    <location>
        <position position="27"/>
    </location>
    <ligand>
        <name>Zn(2+)</name>
        <dbReference type="ChEBI" id="CHEBI:29105"/>
    </ligand>
</feature>
<sequence>MFEITVLQEFAAAHKLYQYEGDCKNIHGHTWKVAVTVYGEELDNKGMLYDFRDLKKTLNIILEKYEHTYLNEIEPFDLISPTAENLAKEIYNNMGKLCKDCKIKNVKVWESANSCATYYRSE</sequence>
<comment type="catalytic activity">
    <reaction evidence="4 5">
        <text>7,8-dihydroneopterin 3'-triphosphate + H2O = 6-carboxy-5,6,7,8-tetrahydropterin + triphosphate + acetaldehyde + 2 H(+)</text>
        <dbReference type="Rhea" id="RHEA:27966"/>
        <dbReference type="ChEBI" id="CHEBI:15343"/>
        <dbReference type="ChEBI" id="CHEBI:15377"/>
        <dbReference type="ChEBI" id="CHEBI:15378"/>
        <dbReference type="ChEBI" id="CHEBI:18036"/>
        <dbReference type="ChEBI" id="CHEBI:58462"/>
        <dbReference type="ChEBI" id="CHEBI:61032"/>
        <dbReference type="EC" id="4.1.2.50"/>
    </reaction>
</comment>
<feature type="active site" description="Proton acceptor" evidence="6">
    <location>
        <position position="23"/>
    </location>
</feature>
<evidence type="ECO:0000256" key="3">
    <source>
        <dbReference type="ARBA" id="ARBA00018141"/>
    </source>
</evidence>
<dbReference type="RefSeq" id="WP_156203189.1">
    <property type="nucleotide sequence ID" value="NZ_CP046457.1"/>
</dbReference>
<protein>
    <recommendedName>
        <fullName evidence="3 5">6-carboxy-5,6,7,8-tetrahydropterin synthase</fullName>
        <ecNumber evidence="5">4.-.-.-</ecNumber>
    </recommendedName>
</protein>
<dbReference type="PIRSF" id="PIRSF006113">
    <property type="entry name" value="PTP_synth"/>
    <property type="match status" value="1"/>
</dbReference>
<dbReference type="NCBIfam" id="TIGR03367">
    <property type="entry name" value="queuosine_QueD"/>
    <property type="match status" value="1"/>
</dbReference>
<evidence type="ECO:0000313" key="9">
    <source>
        <dbReference type="Proteomes" id="UP000426444"/>
    </source>
</evidence>
<evidence type="ECO:0000256" key="7">
    <source>
        <dbReference type="PIRSR" id="PIRSR006113-2"/>
    </source>
</evidence>
<feature type="binding site" evidence="7">
    <location>
        <position position="29"/>
    </location>
    <ligand>
        <name>Zn(2+)</name>
        <dbReference type="ChEBI" id="CHEBI:29105"/>
    </ligand>
</feature>
<gene>
    <name evidence="8" type="ORF">SYNTR_0680</name>
</gene>
<dbReference type="EMBL" id="CP046457">
    <property type="protein sequence ID" value="QGT99273.1"/>
    <property type="molecule type" value="Genomic_DNA"/>
</dbReference>
<organism evidence="8 9">
    <name type="scientific">Candidatus Syntrophocurvum alkaliphilum</name>
    <dbReference type="NCBI Taxonomy" id="2293317"/>
    <lineage>
        <taxon>Bacteria</taxon>
        <taxon>Bacillati</taxon>
        <taxon>Bacillota</taxon>
        <taxon>Clostridia</taxon>
        <taxon>Eubacteriales</taxon>
        <taxon>Syntrophomonadaceae</taxon>
        <taxon>Candidatus Syntrophocurvum</taxon>
    </lineage>
</organism>
<accession>A0A6I6DFW7</accession>
<proteinExistence type="inferred from homology"/>
<comment type="similarity">
    <text evidence="2 5">Belongs to the PTPS family. QueD subfamily.</text>
</comment>
<feature type="active site" description="Charge relay system" evidence="6">
    <location>
        <position position="110"/>
    </location>
</feature>
<keyword evidence="5" id="KW-0456">Lyase</keyword>
<keyword evidence="5 7" id="KW-0862">Zinc</keyword>
<keyword evidence="5" id="KW-0671">Queuosine biosynthesis</keyword>
<evidence type="ECO:0000256" key="6">
    <source>
        <dbReference type="PIRSR" id="PIRSR006113-1"/>
    </source>
</evidence>
<dbReference type="UniPathway" id="UPA00391"/>
<dbReference type="PANTHER" id="PTHR12589:SF8">
    <property type="entry name" value="6-CARBOXY-5,6,7,8-TETRAHYDROPTERIN SYNTHASE"/>
    <property type="match status" value="1"/>
</dbReference>
<name>A0A6I6DFW7_9FIRM</name>
<feature type="binding site" evidence="7">
    <location>
        <position position="14"/>
    </location>
    <ligand>
        <name>Zn(2+)</name>
        <dbReference type="ChEBI" id="CHEBI:29105"/>
    </ligand>
</feature>
<keyword evidence="9" id="KW-1185">Reference proteome</keyword>
<dbReference type="OrthoDB" id="9804698at2"/>
<dbReference type="InterPro" id="IPR038418">
    <property type="entry name" value="6-PTP_synth/QueD_sf"/>
</dbReference>
<dbReference type="Gene3D" id="3.30.479.10">
    <property type="entry name" value="6-pyruvoyl tetrahydropterin synthase/QueD"/>
    <property type="match status" value="1"/>
</dbReference>
<dbReference type="PANTHER" id="PTHR12589">
    <property type="entry name" value="PYRUVOYL TETRAHYDROBIOPTERIN SYNTHASE"/>
    <property type="match status" value="1"/>
</dbReference>
<dbReference type="GO" id="GO:0008616">
    <property type="term" value="P:tRNA queuosine(34) biosynthetic process"/>
    <property type="evidence" value="ECO:0007669"/>
    <property type="project" value="UniProtKB-KW"/>
</dbReference>
<evidence type="ECO:0000313" key="8">
    <source>
        <dbReference type="EMBL" id="QGT99273.1"/>
    </source>
</evidence>
<dbReference type="InterPro" id="IPR007115">
    <property type="entry name" value="6-PTP_synth/QueD"/>
</dbReference>
<reference evidence="9" key="1">
    <citation type="journal article" date="2019" name="Microbiology">
        <title>Complete Genome Sequence of an Uncultured Bacterium of the Candidate Phylum Bipolaricaulota.</title>
        <authorList>
            <person name="Kadnikov V.V."/>
            <person name="Mardanov A.V."/>
            <person name="Beletsky A.V."/>
            <person name="Frank Y.A."/>
            <person name="Karnachuk O.V."/>
            <person name="Ravin N.V."/>
        </authorList>
    </citation>
    <scope>NUCLEOTIDE SEQUENCE [LARGE SCALE GENOMIC DNA]</scope>
</reference>
<feature type="active site" description="Charge relay system" evidence="6">
    <location>
        <position position="67"/>
    </location>
</feature>
<dbReference type="Pfam" id="PF01242">
    <property type="entry name" value="PTPS"/>
    <property type="match status" value="1"/>
</dbReference>
<comment type="cofactor">
    <cofactor evidence="5 7">
        <name>Zn(2+)</name>
        <dbReference type="ChEBI" id="CHEBI:29105"/>
    </cofactor>
    <text evidence="5 7">Binds 1 zinc ion per subunit.</text>
</comment>
<comment type="pathway">
    <text evidence="1 5">Purine metabolism; 7-cyano-7-deazaguanine biosynthesis.</text>
</comment>
<evidence type="ECO:0000256" key="1">
    <source>
        <dbReference type="ARBA" id="ARBA00005061"/>
    </source>
</evidence>
<dbReference type="EC" id="4.-.-.-" evidence="5"/>
<dbReference type="Proteomes" id="UP000426444">
    <property type="component" value="Chromosome"/>
</dbReference>